<evidence type="ECO:0000313" key="12">
    <source>
        <dbReference type="Proteomes" id="UP000785200"/>
    </source>
</evidence>
<feature type="transmembrane region" description="Helical" evidence="9">
    <location>
        <begin position="435"/>
        <end position="458"/>
    </location>
</feature>
<evidence type="ECO:0000259" key="10">
    <source>
        <dbReference type="PROSITE" id="PS50850"/>
    </source>
</evidence>
<evidence type="ECO:0000256" key="5">
    <source>
        <dbReference type="ARBA" id="ARBA00022989"/>
    </source>
</evidence>
<accession>A0A9P7AZE5</accession>
<dbReference type="InterPro" id="IPR020846">
    <property type="entry name" value="MFS_dom"/>
</dbReference>
<keyword evidence="3" id="KW-1003">Cell membrane</keyword>
<keyword evidence="2" id="KW-0813">Transport</keyword>
<evidence type="ECO:0000256" key="7">
    <source>
        <dbReference type="ARBA" id="ARBA00038459"/>
    </source>
</evidence>
<sequence>MEKEMEKDFEVEAPKSIPHWRLIIDRARVTQDVLTHQYTGEGTAEDPFIVTWIPNDPGNPMQFSPSKKWFVSGIAAVSMLATAFNSSAFSGSIREIIFGFDISIEVATLGVSLFVLGFALGPLIWAPLSEMYGRQVVFAISYGGFTAFNAAAPASKNIQTLLVLRFFAGSFGSSPLTNAGGQIADIFNASERGLAMGLFALAPFLGPTIGPIAGGFLGQSKGWKWVEGLMTIFSGVMWIFGLLFVPETYAPVLLQKRAEKLSLMTGKVYRTQGDAAGRMAASKRLQIALVRPWILLFKEPIVLVLSIYMAIIYGTLYMLFGALPICFQEVRGWSEGIGGLAFLGVAVGMIFAVMLVPLGNKQYRRAAAEHGGIAPPEARLVSAMAGAVAIPLGLFWFAWTNYASIHWISSVMAGAPFGFGMVVIFLAVTNYLIDAYTIFAASVLAANSVLRSLFGFAFPLFTQYMYANLGIHWASSVPAFLALACLPAPFFLYRYGASIRARCEYAAQSEAVMRSLRMGQEVDAGDGTGEQGNTSDEVSVGGETVSDEEDHVPAINKTKTSASKASLRAAGTAYHTSPFDLDRVHTHDSLSGLPR</sequence>
<dbReference type="PROSITE" id="PS50850">
    <property type="entry name" value="MFS"/>
    <property type="match status" value="1"/>
</dbReference>
<feature type="region of interest" description="Disordered" evidence="8">
    <location>
        <begin position="522"/>
        <end position="569"/>
    </location>
</feature>
<feature type="transmembrane region" description="Helical" evidence="9">
    <location>
        <begin position="337"/>
        <end position="359"/>
    </location>
</feature>
<evidence type="ECO:0000256" key="1">
    <source>
        <dbReference type="ARBA" id="ARBA00004651"/>
    </source>
</evidence>
<feature type="transmembrane region" description="Helical" evidence="9">
    <location>
        <begin position="194"/>
        <end position="217"/>
    </location>
</feature>
<keyword evidence="12" id="KW-1185">Reference proteome</keyword>
<evidence type="ECO:0000256" key="8">
    <source>
        <dbReference type="SAM" id="MobiDB-lite"/>
    </source>
</evidence>
<dbReference type="SUPFAM" id="SSF103473">
    <property type="entry name" value="MFS general substrate transporter"/>
    <property type="match status" value="1"/>
</dbReference>
<dbReference type="PANTHER" id="PTHR23502:SF186">
    <property type="entry name" value="MAJOR FACILITATOR SUPERFAMILY (MFS) PROFILE DOMAIN-CONTAINING PROTEIN"/>
    <property type="match status" value="1"/>
</dbReference>
<dbReference type="InterPro" id="IPR036259">
    <property type="entry name" value="MFS_trans_sf"/>
</dbReference>
<evidence type="ECO:0000313" key="11">
    <source>
        <dbReference type="EMBL" id="KAG0651643.1"/>
    </source>
</evidence>
<evidence type="ECO:0000256" key="9">
    <source>
        <dbReference type="SAM" id="Phobius"/>
    </source>
</evidence>
<evidence type="ECO:0000256" key="6">
    <source>
        <dbReference type="ARBA" id="ARBA00023136"/>
    </source>
</evidence>
<evidence type="ECO:0000256" key="3">
    <source>
        <dbReference type="ARBA" id="ARBA00022475"/>
    </source>
</evidence>
<evidence type="ECO:0000256" key="2">
    <source>
        <dbReference type="ARBA" id="ARBA00022448"/>
    </source>
</evidence>
<dbReference type="Gene3D" id="1.20.1250.20">
    <property type="entry name" value="MFS general substrate transporter like domains"/>
    <property type="match status" value="1"/>
</dbReference>
<feature type="transmembrane region" description="Helical" evidence="9">
    <location>
        <begin position="301"/>
        <end position="325"/>
    </location>
</feature>
<reference evidence="11" key="1">
    <citation type="submission" date="2019-07" db="EMBL/GenBank/DDBJ databases">
        <title>Hyphodiscus hymeniophilus genome sequencing and assembly.</title>
        <authorList>
            <person name="Kramer G."/>
            <person name="Nodwell J."/>
        </authorList>
    </citation>
    <scope>NUCLEOTIDE SEQUENCE</scope>
    <source>
        <strain evidence="11">ATCC 34498</strain>
    </source>
</reference>
<comment type="subcellular location">
    <subcellularLocation>
        <location evidence="1">Cell membrane</location>
        <topology evidence="1">Multi-pass membrane protein</topology>
    </subcellularLocation>
</comment>
<feature type="transmembrane region" description="Helical" evidence="9">
    <location>
        <begin position="229"/>
        <end position="254"/>
    </location>
</feature>
<comment type="similarity">
    <text evidence="7">Belongs to the major facilitator superfamily. DHA1 family. Polyamines/proton antiporter (TC 2.A.1.2.16) subfamily.</text>
</comment>
<name>A0A9P7AZE5_9HELO</name>
<dbReference type="AlphaFoldDB" id="A0A9P7AZE5"/>
<dbReference type="CDD" id="cd17323">
    <property type="entry name" value="MFS_Tpo1_MDR_like"/>
    <property type="match status" value="1"/>
</dbReference>
<dbReference type="EMBL" id="VNKQ01000004">
    <property type="protein sequence ID" value="KAG0651643.1"/>
    <property type="molecule type" value="Genomic_DNA"/>
</dbReference>
<feature type="transmembrane region" description="Helical" evidence="9">
    <location>
        <begin position="405"/>
        <end position="428"/>
    </location>
</feature>
<comment type="caution">
    <text evidence="11">The sequence shown here is derived from an EMBL/GenBank/DDBJ whole genome shotgun (WGS) entry which is preliminary data.</text>
</comment>
<keyword evidence="4 9" id="KW-0812">Transmembrane</keyword>
<dbReference type="OrthoDB" id="446368at2759"/>
<feature type="transmembrane region" description="Helical" evidence="9">
    <location>
        <begin position="380"/>
        <end position="399"/>
    </location>
</feature>
<dbReference type="PANTHER" id="PTHR23502">
    <property type="entry name" value="MAJOR FACILITATOR SUPERFAMILY"/>
    <property type="match status" value="1"/>
</dbReference>
<organism evidence="11 12">
    <name type="scientific">Hyphodiscus hymeniophilus</name>
    <dbReference type="NCBI Taxonomy" id="353542"/>
    <lineage>
        <taxon>Eukaryota</taxon>
        <taxon>Fungi</taxon>
        <taxon>Dikarya</taxon>
        <taxon>Ascomycota</taxon>
        <taxon>Pezizomycotina</taxon>
        <taxon>Leotiomycetes</taxon>
        <taxon>Helotiales</taxon>
        <taxon>Hyphodiscaceae</taxon>
        <taxon>Hyphodiscus</taxon>
    </lineage>
</organism>
<feature type="transmembrane region" description="Helical" evidence="9">
    <location>
        <begin position="69"/>
        <end position="90"/>
    </location>
</feature>
<dbReference type="FunFam" id="1.20.1250.20:FF:000266">
    <property type="entry name" value="MFS multidrug transporter, putative"/>
    <property type="match status" value="1"/>
</dbReference>
<dbReference type="GO" id="GO:0005886">
    <property type="term" value="C:plasma membrane"/>
    <property type="evidence" value="ECO:0007669"/>
    <property type="project" value="UniProtKB-SubCell"/>
</dbReference>
<gene>
    <name evidence="11" type="ORF">D0Z07_2141</name>
</gene>
<feature type="transmembrane region" description="Helical" evidence="9">
    <location>
        <begin position="102"/>
        <end position="126"/>
    </location>
</feature>
<protein>
    <submittedName>
        <fullName evidence="11">Major facilitator superfamily multidrug transporter mdrA</fullName>
    </submittedName>
</protein>
<keyword evidence="5 9" id="KW-1133">Transmembrane helix</keyword>
<feature type="domain" description="Major facilitator superfamily (MFS) profile" evidence="10">
    <location>
        <begin position="71"/>
        <end position="502"/>
    </location>
</feature>
<dbReference type="Pfam" id="PF07690">
    <property type="entry name" value="MFS_1"/>
    <property type="match status" value="1"/>
</dbReference>
<feature type="transmembrane region" description="Helical" evidence="9">
    <location>
        <begin position="470"/>
        <end position="492"/>
    </location>
</feature>
<keyword evidence="6 9" id="KW-0472">Membrane</keyword>
<proteinExistence type="inferred from homology"/>
<evidence type="ECO:0000256" key="4">
    <source>
        <dbReference type="ARBA" id="ARBA00022692"/>
    </source>
</evidence>
<dbReference type="GO" id="GO:0022857">
    <property type="term" value="F:transmembrane transporter activity"/>
    <property type="evidence" value="ECO:0007669"/>
    <property type="project" value="InterPro"/>
</dbReference>
<dbReference type="InterPro" id="IPR011701">
    <property type="entry name" value="MFS"/>
</dbReference>
<dbReference type="Proteomes" id="UP000785200">
    <property type="component" value="Unassembled WGS sequence"/>
</dbReference>